<dbReference type="CDD" id="cd05333">
    <property type="entry name" value="BKR_SDR_c"/>
    <property type="match status" value="1"/>
</dbReference>
<comment type="catalytic activity">
    <reaction evidence="5 9">
        <text>a (3R)-hydroxyacyl-[ACP] + NADP(+) = a 3-oxoacyl-[ACP] + NADPH + H(+)</text>
        <dbReference type="Rhea" id="RHEA:17397"/>
        <dbReference type="Rhea" id="RHEA-COMP:9916"/>
        <dbReference type="Rhea" id="RHEA-COMP:9945"/>
        <dbReference type="ChEBI" id="CHEBI:15378"/>
        <dbReference type="ChEBI" id="CHEBI:57783"/>
        <dbReference type="ChEBI" id="CHEBI:58349"/>
        <dbReference type="ChEBI" id="CHEBI:78776"/>
        <dbReference type="ChEBI" id="CHEBI:78827"/>
        <dbReference type="EC" id="1.1.1.100"/>
    </reaction>
</comment>
<dbReference type="AlphaFoldDB" id="A0A937X833"/>
<dbReference type="GO" id="GO:0004316">
    <property type="term" value="F:3-oxoacyl-[acyl-carrier-protein] reductase (NADPH) activity"/>
    <property type="evidence" value="ECO:0007669"/>
    <property type="project" value="UniProtKB-UniRule"/>
</dbReference>
<evidence type="ECO:0000313" key="11">
    <source>
        <dbReference type="EMBL" id="MBM3275864.1"/>
    </source>
</evidence>
<comment type="function">
    <text evidence="9">Catalyzes the NADPH-dependent reduction of beta-ketoacyl-ACP substrates to beta-hydroxyacyl-ACP products, the first reductive step in the elongation cycle of fatty acid biosynthesis.</text>
</comment>
<accession>A0A937X833</accession>
<dbReference type="PANTHER" id="PTHR42879:SF2">
    <property type="entry name" value="3-OXOACYL-[ACYL-CARRIER-PROTEIN] REDUCTASE FABG"/>
    <property type="match status" value="1"/>
</dbReference>
<evidence type="ECO:0000256" key="6">
    <source>
        <dbReference type="PIRSR" id="PIRSR611284-1"/>
    </source>
</evidence>
<dbReference type="EMBL" id="VGJX01000754">
    <property type="protein sequence ID" value="MBM3275864.1"/>
    <property type="molecule type" value="Genomic_DNA"/>
</dbReference>
<dbReference type="PROSITE" id="PS00061">
    <property type="entry name" value="ADH_SHORT"/>
    <property type="match status" value="1"/>
</dbReference>
<dbReference type="SMART" id="SM00822">
    <property type="entry name" value="PKS_KR"/>
    <property type="match status" value="1"/>
</dbReference>
<feature type="binding site" evidence="7">
    <location>
        <begin position="14"/>
        <end position="17"/>
    </location>
    <ligand>
        <name>NADP(+)</name>
        <dbReference type="ChEBI" id="CHEBI:58349"/>
    </ligand>
</feature>
<dbReference type="NCBIfam" id="NF009466">
    <property type="entry name" value="PRK12826.1-2"/>
    <property type="match status" value="1"/>
</dbReference>
<comment type="similarity">
    <text evidence="2 8">Belongs to the short-chain dehydrogenases/reductases (SDR) family.</text>
</comment>
<dbReference type="EC" id="1.1.1.100" evidence="3 9"/>
<evidence type="ECO:0000256" key="1">
    <source>
        <dbReference type="ARBA" id="ARBA00005194"/>
    </source>
</evidence>
<dbReference type="NCBIfam" id="TIGR01830">
    <property type="entry name" value="3oxo_ACP_reduc"/>
    <property type="match status" value="1"/>
</dbReference>
<evidence type="ECO:0000256" key="9">
    <source>
        <dbReference type="RuleBase" id="RU366074"/>
    </source>
</evidence>
<dbReference type="Proteomes" id="UP000703893">
    <property type="component" value="Unassembled WGS sequence"/>
</dbReference>
<feature type="domain" description="Ketoreductase" evidence="10">
    <location>
        <begin position="8"/>
        <end position="189"/>
    </location>
</feature>
<dbReference type="InterPro" id="IPR002347">
    <property type="entry name" value="SDR_fam"/>
</dbReference>
<evidence type="ECO:0000256" key="4">
    <source>
        <dbReference type="ARBA" id="ARBA00023002"/>
    </source>
</evidence>
<keyword evidence="9" id="KW-0275">Fatty acid biosynthesis</keyword>
<feature type="binding site" evidence="7">
    <location>
        <position position="191"/>
    </location>
    <ligand>
        <name>NADP(+)</name>
        <dbReference type="ChEBI" id="CHEBI:58349"/>
    </ligand>
</feature>
<feature type="binding site" evidence="7">
    <location>
        <begin position="158"/>
        <end position="162"/>
    </location>
    <ligand>
        <name>NADP(+)</name>
        <dbReference type="ChEBI" id="CHEBI:58349"/>
    </ligand>
</feature>
<dbReference type="InterPro" id="IPR050259">
    <property type="entry name" value="SDR"/>
</dbReference>
<protein>
    <recommendedName>
        <fullName evidence="3 9">3-oxoacyl-[acyl-carrier-protein] reductase</fullName>
        <ecNumber evidence="3 9">1.1.1.100</ecNumber>
    </recommendedName>
</protein>
<proteinExistence type="inferred from homology"/>
<evidence type="ECO:0000256" key="8">
    <source>
        <dbReference type="RuleBase" id="RU000363"/>
    </source>
</evidence>
<dbReference type="FunFam" id="3.40.50.720:FF:000173">
    <property type="entry name" value="3-oxoacyl-[acyl-carrier protein] reductase"/>
    <property type="match status" value="1"/>
</dbReference>
<dbReference type="InterPro" id="IPR020904">
    <property type="entry name" value="Sc_DH/Rdtase_CS"/>
</dbReference>
<organism evidence="11 12">
    <name type="scientific">Candidatus Tanganyikabacteria bacterium</name>
    <dbReference type="NCBI Taxonomy" id="2961651"/>
    <lineage>
        <taxon>Bacteria</taxon>
        <taxon>Bacillati</taxon>
        <taxon>Candidatus Sericytochromatia</taxon>
        <taxon>Candidatus Tanganyikabacteria</taxon>
    </lineage>
</organism>
<keyword evidence="7 9" id="KW-0521">NADP</keyword>
<dbReference type="InterPro" id="IPR011284">
    <property type="entry name" value="3oxo_ACP_reduc"/>
</dbReference>
<keyword evidence="9" id="KW-0444">Lipid biosynthesis</keyword>
<comment type="subunit">
    <text evidence="9">Homotetramer.</text>
</comment>
<feature type="binding site" evidence="7">
    <location>
        <begin position="65"/>
        <end position="66"/>
    </location>
    <ligand>
        <name>NADP(+)</name>
        <dbReference type="ChEBI" id="CHEBI:58349"/>
    </ligand>
</feature>
<dbReference type="PRINTS" id="PR00080">
    <property type="entry name" value="SDRFAMILY"/>
</dbReference>
<evidence type="ECO:0000259" key="10">
    <source>
        <dbReference type="SMART" id="SM00822"/>
    </source>
</evidence>
<comment type="pathway">
    <text evidence="1 9">Lipid metabolism; fatty acid biosynthesis.</text>
</comment>
<sequence length="230" mass="23924">MAGRLLARTALVTGASRGIGRAIALALASEGARVGVNYVSNQAAADEVCAEIAAAGGEAKAIGGNVSDPAAADQVIRTFLEWSGGRIDVLVNNAGITRDGLVMRMSEEDWDTVMSVNLRGTFLVTRAATRPMVKQRFGRIINITSVVGLMGNPGQANYAASKAGLVGFTKSLAKELGSRNILVNAVAPGFILSEMTAGLGDDLKAKYLENLPLGRFGNPEEVSAMVVFLA</sequence>
<dbReference type="GO" id="GO:0051287">
    <property type="term" value="F:NAD binding"/>
    <property type="evidence" value="ECO:0007669"/>
    <property type="project" value="UniProtKB-UniRule"/>
</dbReference>
<dbReference type="InterPro" id="IPR057326">
    <property type="entry name" value="KR_dom"/>
</dbReference>
<keyword evidence="4 9" id="KW-0560">Oxidoreductase</keyword>
<name>A0A937X833_9BACT</name>
<evidence type="ECO:0000256" key="7">
    <source>
        <dbReference type="PIRSR" id="PIRSR611284-2"/>
    </source>
</evidence>
<dbReference type="GO" id="GO:0006633">
    <property type="term" value="P:fatty acid biosynthetic process"/>
    <property type="evidence" value="ECO:0007669"/>
    <property type="project" value="UniProtKB-KW"/>
</dbReference>
<feature type="binding site" evidence="7">
    <location>
        <position position="93"/>
    </location>
    <ligand>
        <name>NADP(+)</name>
        <dbReference type="ChEBI" id="CHEBI:58349"/>
    </ligand>
</feature>
<dbReference type="Pfam" id="PF00106">
    <property type="entry name" value="adh_short"/>
    <property type="match status" value="1"/>
</dbReference>
<keyword evidence="9" id="KW-0443">Lipid metabolism</keyword>
<dbReference type="PANTHER" id="PTHR42879">
    <property type="entry name" value="3-OXOACYL-(ACYL-CARRIER-PROTEIN) REDUCTASE"/>
    <property type="match status" value="1"/>
</dbReference>
<evidence type="ECO:0000256" key="5">
    <source>
        <dbReference type="ARBA" id="ARBA00048508"/>
    </source>
</evidence>
<dbReference type="PRINTS" id="PR00081">
    <property type="entry name" value="GDHRDH"/>
</dbReference>
<gene>
    <name evidence="11" type="primary">fabG</name>
    <name evidence="11" type="ORF">FJZ00_11970</name>
</gene>
<feature type="active site" description="Proton acceptor" evidence="6">
    <location>
        <position position="158"/>
    </location>
</feature>
<keyword evidence="9" id="KW-0276">Fatty acid metabolism</keyword>
<dbReference type="SUPFAM" id="SSF51735">
    <property type="entry name" value="NAD(P)-binding Rossmann-fold domains"/>
    <property type="match status" value="1"/>
</dbReference>
<dbReference type="Gene3D" id="3.40.50.720">
    <property type="entry name" value="NAD(P)-binding Rossmann-like Domain"/>
    <property type="match status" value="1"/>
</dbReference>
<evidence type="ECO:0000256" key="2">
    <source>
        <dbReference type="ARBA" id="ARBA00006484"/>
    </source>
</evidence>
<feature type="non-terminal residue" evidence="11">
    <location>
        <position position="230"/>
    </location>
</feature>
<comment type="caution">
    <text evidence="11">The sequence shown here is derived from an EMBL/GenBank/DDBJ whole genome shotgun (WGS) entry which is preliminary data.</text>
</comment>
<dbReference type="InterPro" id="IPR036291">
    <property type="entry name" value="NAD(P)-bd_dom_sf"/>
</dbReference>
<reference evidence="11 12" key="1">
    <citation type="submission" date="2019-03" db="EMBL/GenBank/DDBJ databases">
        <title>Lake Tanganyika Metagenome-Assembled Genomes (MAGs).</title>
        <authorList>
            <person name="Tran P."/>
        </authorList>
    </citation>
    <scope>NUCLEOTIDE SEQUENCE [LARGE SCALE GENOMIC DNA]</scope>
    <source>
        <strain evidence="11">K_DeepCast_65m_m2_236</strain>
    </source>
</reference>
<evidence type="ECO:0000313" key="12">
    <source>
        <dbReference type="Proteomes" id="UP000703893"/>
    </source>
</evidence>
<evidence type="ECO:0000256" key="3">
    <source>
        <dbReference type="ARBA" id="ARBA00012948"/>
    </source>
</evidence>